<dbReference type="Proteomes" id="UP000666240">
    <property type="component" value="Unassembled WGS sequence"/>
</dbReference>
<reference evidence="1" key="1">
    <citation type="submission" date="2021-03" db="EMBL/GenBank/DDBJ databases">
        <title>Genome sequencing and assembly of Tianweitania sediminis.</title>
        <authorList>
            <person name="Chhetri G."/>
        </authorList>
    </citation>
    <scope>NUCLEOTIDE SEQUENCE</scope>
    <source>
        <strain evidence="1">Z8</strain>
    </source>
</reference>
<organism evidence="1 2">
    <name type="scientific">Tianweitania sediminis</name>
    <dbReference type="NCBI Taxonomy" id="1502156"/>
    <lineage>
        <taxon>Bacteria</taxon>
        <taxon>Pseudomonadati</taxon>
        <taxon>Pseudomonadota</taxon>
        <taxon>Alphaproteobacteria</taxon>
        <taxon>Hyphomicrobiales</taxon>
        <taxon>Phyllobacteriaceae</taxon>
        <taxon>Tianweitania</taxon>
    </lineage>
</organism>
<dbReference type="EMBL" id="JAGIYY010000002">
    <property type="protein sequence ID" value="MBP0438601.1"/>
    <property type="molecule type" value="Genomic_DNA"/>
</dbReference>
<keyword evidence="2" id="KW-1185">Reference proteome</keyword>
<accession>A0A8J7R1R4</accession>
<comment type="caution">
    <text evidence="1">The sequence shown here is derived from an EMBL/GenBank/DDBJ whole genome shotgun (WGS) entry which is preliminary data.</text>
</comment>
<protein>
    <recommendedName>
        <fullName evidence="3">VapC45 PIN like domain-containing protein</fullName>
    </recommendedName>
</protein>
<evidence type="ECO:0008006" key="3">
    <source>
        <dbReference type="Google" id="ProtNLM"/>
    </source>
</evidence>
<evidence type="ECO:0000313" key="2">
    <source>
        <dbReference type="Proteomes" id="UP000666240"/>
    </source>
</evidence>
<evidence type="ECO:0000313" key="1">
    <source>
        <dbReference type="EMBL" id="MBP0438601.1"/>
    </source>
</evidence>
<dbReference type="RefSeq" id="WP_209334631.1">
    <property type="nucleotide sequence ID" value="NZ_JAGIYY010000002.1"/>
</dbReference>
<proteinExistence type="predicted"/>
<sequence>MKRAVVDEGTPAEVAALLTSPEVEVANFPDTWRSLPDKHVLQAAAQGFNWLITWDRNMPHQQHLRELALSVLVLPVAAFPEIDRIRTPVSLALLRPFLGRFVVLDRAGGIIGVPSTHLSGSQGTS</sequence>
<gene>
    <name evidence="1" type="ORF">J5Y06_08075</name>
</gene>
<dbReference type="AlphaFoldDB" id="A0A8J7R1R4"/>
<name>A0A8J7R1R4_9HYPH</name>